<dbReference type="AlphaFoldDB" id="A0A6M3M3J1"/>
<gene>
    <name evidence="1" type="ORF">MM171B01398_0004</name>
</gene>
<reference evidence="1" key="1">
    <citation type="submission" date="2020-03" db="EMBL/GenBank/DDBJ databases">
        <title>The deep terrestrial virosphere.</title>
        <authorList>
            <person name="Holmfeldt K."/>
            <person name="Nilsson E."/>
            <person name="Simone D."/>
            <person name="Lopez-Fernandez M."/>
            <person name="Wu X."/>
            <person name="de Brujin I."/>
            <person name="Lundin D."/>
            <person name="Andersson A."/>
            <person name="Bertilsson S."/>
            <person name="Dopson M."/>
        </authorList>
    </citation>
    <scope>NUCLEOTIDE SEQUENCE</scope>
    <source>
        <strain evidence="1">MM171B01398</strain>
    </source>
</reference>
<accession>A0A6M3M3J1</accession>
<proteinExistence type="predicted"/>
<evidence type="ECO:0000313" key="1">
    <source>
        <dbReference type="EMBL" id="QJB02257.1"/>
    </source>
</evidence>
<protein>
    <submittedName>
        <fullName evidence="1">Uncharacterized protein</fullName>
    </submittedName>
</protein>
<name>A0A6M3M3J1_9ZZZZ</name>
<sequence>MAREDLDLGPCAVYLGTHPNEANLGRTEGGVRVAFATDVADLMSDQWGTQPEDGVITGQGARITVPLAEYTLTNLGIALHQSLIGDGLIEGVRLVGTKMRSLAESLLLKKYVDGVVSANEEDWIRFPVAAAAANPEILFDKSTQRIIEVEFIAYPDSDDILYFIGEEGSS</sequence>
<dbReference type="EMBL" id="MT143770">
    <property type="protein sequence ID" value="QJB02257.1"/>
    <property type="molecule type" value="Genomic_DNA"/>
</dbReference>
<organism evidence="1">
    <name type="scientific">viral metagenome</name>
    <dbReference type="NCBI Taxonomy" id="1070528"/>
    <lineage>
        <taxon>unclassified sequences</taxon>
        <taxon>metagenomes</taxon>
        <taxon>organismal metagenomes</taxon>
    </lineage>
</organism>